<dbReference type="InterPro" id="IPR020806">
    <property type="entry name" value="PKS_PP-bd"/>
</dbReference>
<dbReference type="GO" id="GO:0016874">
    <property type="term" value="F:ligase activity"/>
    <property type="evidence" value="ECO:0007669"/>
    <property type="project" value="UniProtKB-KW"/>
</dbReference>
<dbReference type="PROSITE" id="PS00012">
    <property type="entry name" value="PHOSPHOPANTETHEINE"/>
    <property type="match status" value="1"/>
</dbReference>
<evidence type="ECO:0000256" key="1">
    <source>
        <dbReference type="ARBA" id="ARBA00022450"/>
    </source>
</evidence>
<dbReference type="InterPro" id="IPR045851">
    <property type="entry name" value="AMP-bd_C_sf"/>
</dbReference>
<dbReference type="InterPro" id="IPR036736">
    <property type="entry name" value="ACP-like_sf"/>
</dbReference>
<protein>
    <recommendedName>
        <fullName evidence="5">Carrier domain-containing protein</fullName>
    </recommendedName>
</protein>
<feature type="domain" description="Carrier" evidence="5">
    <location>
        <begin position="1561"/>
        <end position="1635"/>
    </location>
</feature>
<dbReference type="GO" id="GO:0043041">
    <property type="term" value="P:amino acid activation for nonribosomal peptide biosynthetic process"/>
    <property type="evidence" value="ECO:0007669"/>
    <property type="project" value="TreeGrafter"/>
</dbReference>
<evidence type="ECO:0000256" key="4">
    <source>
        <dbReference type="ARBA" id="ARBA00029454"/>
    </source>
</evidence>
<reference evidence="6 7" key="1">
    <citation type="submission" date="2016-07" db="EMBL/GenBank/DDBJ databases">
        <title>Pervasive Adenine N6-methylation of Active Genes in Fungi.</title>
        <authorList>
            <consortium name="DOE Joint Genome Institute"/>
            <person name="Mondo S.J."/>
            <person name="Dannebaum R.O."/>
            <person name="Kuo R.C."/>
            <person name="Labutti K."/>
            <person name="Haridas S."/>
            <person name="Kuo A."/>
            <person name="Salamov A."/>
            <person name="Ahrendt S.R."/>
            <person name="Lipzen A."/>
            <person name="Sullivan W."/>
            <person name="Andreopoulos W.B."/>
            <person name="Clum A."/>
            <person name="Lindquist E."/>
            <person name="Daum C."/>
            <person name="Ramamoorthy G.K."/>
            <person name="Gryganskyi A."/>
            <person name="Culley D."/>
            <person name="Magnuson J.K."/>
            <person name="James T.Y."/>
            <person name="O'Malley M.A."/>
            <person name="Stajich J.E."/>
            <person name="Spatafora J.W."/>
            <person name="Visel A."/>
            <person name="Grigoriev I.V."/>
        </authorList>
    </citation>
    <scope>NUCLEOTIDE SEQUENCE [LARGE SCALE GENOMIC DNA]</scope>
    <source>
        <strain evidence="6 7">CBS 129021</strain>
    </source>
</reference>
<dbReference type="GeneID" id="63775727"/>
<keyword evidence="3" id="KW-0436">Ligase</keyword>
<keyword evidence="2" id="KW-0597">Phosphoprotein</keyword>
<dbReference type="STRING" id="1141098.A0A1Y2E9G7"/>
<dbReference type="Gene3D" id="3.30.559.30">
    <property type="entry name" value="Nonribosomal peptide synthetase, condensation domain"/>
    <property type="match status" value="2"/>
</dbReference>
<dbReference type="InParanoid" id="A0A1Y2E9G7"/>
<dbReference type="SUPFAM" id="SSF56801">
    <property type="entry name" value="Acetyl-CoA synthetase-like"/>
    <property type="match status" value="2"/>
</dbReference>
<dbReference type="PANTHER" id="PTHR45527:SF1">
    <property type="entry name" value="FATTY ACID SYNTHASE"/>
    <property type="match status" value="1"/>
</dbReference>
<evidence type="ECO:0000259" key="5">
    <source>
        <dbReference type="PROSITE" id="PS50075"/>
    </source>
</evidence>
<dbReference type="Pfam" id="PF00501">
    <property type="entry name" value="AMP-binding"/>
    <property type="match status" value="2"/>
</dbReference>
<evidence type="ECO:0000256" key="3">
    <source>
        <dbReference type="ARBA" id="ARBA00022598"/>
    </source>
</evidence>
<evidence type="ECO:0000256" key="2">
    <source>
        <dbReference type="ARBA" id="ARBA00022553"/>
    </source>
</evidence>
<dbReference type="Gene3D" id="3.30.559.10">
    <property type="entry name" value="Chloramphenicol acetyltransferase-like domain"/>
    <property type="match status" value="2"/>
</dbReference>
<dbReference type="SMART" id="SM00823">
    <property type="entry name" value="PKS_PP"/>
    <property type="match status" value="1"/>
</dbReference>
<dbReference type="CDD" id="cd05918">
    <property type="entry name" value="A_NRPS_SidN3_like"/>
    <property type="match status" value="2"/>
</dbReference>
<evidence type="ECO:0000313" key="6">
    <source>
        <dbReference type="EMBL" id="ORY68182.1"/>
    </source>
</evidence>
<dbReference type="Gene3D" id="1.10.1200.10">
    <property type="entry name" value="ACP-like"/>
    <property type="match status" value="2"/>
</dbReference>
<dbReference type="InterPro" id="IPR020845">
    <property type="entry name" value="AMP-binding_CS"/>
</dbReference>
<dbReference type="SUPFAM" id="SSF52777">
    <property type="entry name" value="CoA-dependent acyltransferases"/>
    <property type="match status" value="4"/>
</dbReference>
<proteinExistence type="inferred from homology"/>
<dbReference type="InterPro" id="IPR000873">
    <property type="entry name" value="AMP-dep_synth/lig_dom"/>
</dbReference>
<dbReference type="PANTHER" id="PTHR45527">
    <property type="entry name" value="NONRIBOSOMAL PEPTIDE SYNTHETASE"/>
    <property type="match status" value="1"/>
</dbReference>
<evidence type="ECO:0000313" key="7">
    <source>
        <dbReference type="Proteomes" id="UP000193689"/>
    </source>
</evidence>
<dbReference type="InterPro" id="IPR009081">
    <property type="entry name" value="PP-bd_ACP"/>
</dbReference>
<dbReference type="InterPro" id="IPR023213">
    <property type="entry name" value="CAT-like_dom_sf"/>
</dbReference>
<dbReference type="InterPro" id="IPR042099">
    <property type="entry name" value="ANL_N_sf"/>
</dbReference>
<gene>
    <name evidence="6" type="ORF">BCR38DRAFT_422356</name>
</gene>
<comment type="similarity">
    <text evidence="4">Belongs to the NRP synthetase family.</text>
</comment>
<dbReference type="Gene3D" id="3.40.50.12780">
    <property type="entry name" value="N-terminal domain of ligase-like"/>
    <property type="match status" value="2"/>
</dbReference>
<dbReference type="Gene3D" id="3.30.300.30">
    <property type="match status" value="2"/>
</dbReference>
<dbReference type="SUPFAM" id="SSF47336">
    <property type="entry name" value="ACP-like"/>
    <property type="match status" value="2"/>
</dbReference>
<dbReference type="OrthoDB" id="416786at2759"/>
<feature type="domain" description="Carrier" evidence="5">
    <location>
        <begin position="471"/>
        <end position="547"/>
    </location>
</feature>
<dbReference type="InterPro" id="IPR006162">
    <property type="entry name" value="Ppantetheine_attach_site"/>
</dbReference>
<dbReference type="Proteomes" id="UP000193689">
    <property type="component" value="Unassembled WGS sequence"/>
</dbReference>
<dbReference type="PROSITE" id="PS50075">
    <property type="entry name" value="CARRIER"/>
    <property type="match status" value="2"/>
</dbReference>
<keyword evidence="1" id="KW-0596">Phosphopantetheine</keyword>
<dbReference type="RefSeq" id="XP_040718469.1">
    <property type="nucleotide sequence ID" value="XM_040859515.1"/>
</dbReference>
<dbReference type="EMBL" id="MCFJ01000003">
    <property type="protein sequence ID" value="ORY68182.1"/>
    <property type="molecule type" value="Genomic_DNA"/>
</dbReference>
<comment type="caution">
    <text evidence="6">The sequence shown here is derived from an EMBL/GenBank/DDBJ whole genome shotgun (WGS) entry which is preliminary data.</text>
</comment>
<dbReference type="GO" id="GO:0031177">
    <property type="term" value="F:phosphopantetheine binding"/>
    <property type="evidence" value="ECO:0007669"/>
    <property type="project" value="InterPro"/>
</dbReference>
<dbReference type="PROSITE" id="PS00455">
    <property type="entry name" value="AMP_BINDING"/>
    <property type="match status" value="1"/>
</dbReference>
<organism evidence="6 7">
    <name type="scientific">Pseudomassariella vexata</name>
    <dbReference type="NCBI Taxonomy" id="1141098"/>
    <lineage>
        <taxon>Eukaryota</taxon>
        <taxon>Fungi</taxon>
        <taxon>Dikarya</taxon>
        <taxon>Ascomycota</taxon>
        <taxon>Pezizomycotina</taxon>
        <taxon>Sordariomycetes</taxon>
        <taxon>Xylariomycetidae</taxon>
        <taxon>Amphisphaeriales</taxon>
        <taxon>Pseudomassariaceae</taxon>
        <taxon>Pseudomassariella</taxon>
    </lineage>
</organism>
<dbReference type="GO" id="GO:0044550">
    <property type="term" value="P:secondary metabolite biosynthetic process"/>
    <property type="evidence" value="ECO:0007669"/>
    <property type="project" value="TreeGrafter"/>
</dbReference>
<dbReference type="CDD" id="cd19545">
    <property type="entry name" value="FUM14_C_NRPS-like"/>
    <property type="match status" value="1"/>
</dbReference>
<dbReference type="GO" id="GO:0005737">
    <property type="term" value="C:cytoplasm"/>
    <property type="evidence" value="ECO:0007669"/>
    <property type="project" value="TreeGrafter"/>
</dbReference>
<keyword evidence="7" id="KW-1185">Reference proteome</keyword>
<dbReference type="FunFam" id="3.30.559.30:FF:000003">
    <property type="entry name" value="Nonribosomal peptide synthase SidD"/>
    <property type="match status" value="1"/>
</dbReference>
<name>A0A1Y2E9G7_9PEZI</name>
<sequence>MMDASQPIARLQSIVQQTGAEFGLSSTNCYETCKALVGEVFVVDDTALGALEKGSITTPPSLSNAAYLNFTSGSTGTPKGVVIEHTQLATCSTYVGEILGYGPGARVFQFASYAFDACITDIFATLVHGGTICIPSEWERNNAIVDAMRKMKVTHAKFTPSLASNLAIENVPSLTTLAFGGESPPASLVQKWAAKVRLVLVYGPTECCVICFTSDASQHKPAPGEIGRPVASRGWIVKQDNYNELAEIGETGELLIEGPLVGRGYLNDQAKTDTQFIQDIGWKPVFSKPGKPNRLYRTGDLVKYLEDGTVCYVGRVDNQVKIRGQRLELEEVEHKLQGCVVGMKDVELHHLIVDAVVFAGLTSKLLVAFLHLNTPKAIGFLDWDRDGPVILTSTEEKEYFSSMVSEIEAMMKLLLPAYAIPTVWIPLRTVPFTISRKVDRKHLHRVISNLSIKQLMAFTNPFTPNLTDNPTEMNEKEVKLQKLWADVFGVDASTIEPGDHFFTLGGDSILAIKLIAAARAEGLDLSLEIVFKNPVLRGMASVTEEITISDEDVTDPPLFSLLGTRDVRQVIQEASKQCNVAESCIEDIYPCSPMQEGLLALSLKDSGTYILQFVYQMSESVDLERLRAAWETVSKRTQVLRTRFFDFKSDLLQVVVDEPLKWRVVEDDLATFLAAEKDSKMNFGEPMSRHIVLRQQDRNQLFLVWNVQHALVDGWSESDIVTMVEEEYNGTTPSGLKIPKFNRFIKHIAQQDTKSARTFWTQQLSDASAPVFPPLPSPTYVPKVQRSSRILHHFDSHVDAELEHRVQLFRRGSATPATMIQAAWFLLIGIYSHTSDVITGVTLNGRAAPLPGIDRIPGPTVTTVPFRTKFAPEMKVAELLEMIQAEYLQTLPYAQFGLQHIRQLSEDAVAACKFRSLLVVQSANRPLNSRTVLKGRSYSFPVMDFALVMECELVDGSVEFRATFDRLILTEARVRRMLAQMESILHKISRSGDAMTVAELQQISKGDWEQVIEWNGAARPLRPIESCVHELIKHHTHAASQTPAVYAWDGELTYSELEQHASGLASCIQDHYKVQTGALVLICFEKSIWAIVSILAVLKSGAAFVPVDPKQPDQQIKTTINGLGEHSANLVLASPSQLGRLMTMGLRGVSVDAVSIAALPGAKATDKTVAPSSVAYVAFKPSDSGIPRGIVFDHQAICSGITAMAPLSRVFQFSSYTNPATIWDILSTLASGGCVCIPQEKTGLGNLKKTINNFKPDQLTLSPTVARFLRPEDVPSVKTLVLTGEPVSEQLFERWTDHVTLANMYSIAGCAGYCLGQVGTHQNSPSNSGRGINASTWIVDPTDPNNLTPIGGVGELLIESASLARGYFEEEEGTQPAFLDDLTWLRQGSSASRRRFFKTGDLVSYNADGTLSLIGRNDGENLFNGQHIDLAEVEQRLRESIPSTAGIFVATVCPSQGSPVIATFIAVGSEQLAWYPTAVNLETSMDNLKEFRSLTVGIEAMLHSILPSHMVPSLYIPIQAIPLSNSGKIDRKALQHLVSDLTQPELAEFRGDTTTVKTFLPPSTPTEKRIAKLWQTLLEVDRVGIDDNFFKLGGGSVSAMRLVSMARRDGMTLTVSGIFKTPTLKELTLTVCETADSVDVASFSLLRRLDLSEVKLQAAEQCRVDIAAVQDIYPLSAMQMHYITGYPEAKRNIAGPWDWQSQVVYALPPSIDKEKFQDVWNAAVRQHPTLRTRVVNTPSGIFQVVLESSDPPTWIKADDLDQYLKQDRSESMSFGSNLLRLALVSSPKDPDERYFVMSMQHIIYDAFARSMLFQEVERTYLYGTSPSTPARAMPQMNHFIKYLLSANKSTALDFYTSYLSGAKTKPFIDVPEDCYAMKTKEKSLILDLPKIDGPEATLPTIIEVAGSLAIAHRVQSRDIILYSDRSGRNLPVDGIQDLIGPTTLFLPVRVRISPQQQVWDLLREVQGMQTAMLPHEHLGWLELREMDEFKHLRRNAVNMNINPNRLASLGEGWGLEYKGSWMSCDDAFGMNVDLYGEKMEWVVYYDERFISDEAVEALLRDLRKVFLQLVGSRNGELTVGDVLDGLEGDREAGS</sequence>
<dbReference type="Pfam" id="PF00668">
    <property type="entry name" value="Condensation"/>
    <property type="match status" value="2"/>
</dbReference>
<accession>A0A1Y2E9G7</accession>
<dbReference type="FunFam" id="3.30.300.30:FF:000015">
    <property type="entry name" value="Nonribosomal peptide synthase SidD"/>
    <property type="match status" value="2"/>
</dbReference>
<dbReference type="FunFam" id="1.10.1200.10:FF:000005">
    <property type="entry name" value="Nonribosomal peptide synthetase 1"/>
    <property type="match status" value="1"/>
</dbReference>
<dbReference type="InterPro" id="IPR001242">
    <property type="entry name" value="Condensation_dom"/>
</dbReference>
<dbReference type="Pfam" id="PF00550">
    <property type="entry name" value="PP-binding"/>
    <property type="match status" value="2"/>
</dbReference>